<dbReference type="GO" id="GO:0016787">
    <property type="term" value="F:hydrolase activity"/>
    <property type="evidence" value="ECO:0007669"/>
    <property type="project" value="UniProtKB-KW"/>
</dbReference>
<dbReference type="GO" id="GO:0046872">
    <property type="term" value="F:metal ion binding"/>
    <property type="evidence" value="ECO:0007669"/>
    <property type="project" value="UniProtKB-KW"/>
</dbReference>
<reference evidence="5 6" key="1">
    <citation type="submission" date="2018-07" db="EMBL/GenBank/DDBJ databases">
        <title>Genomic Encyclopedia of Type Strains, Phase IV (KMG-IV): sequencing the most valuable type-strain genomes for metagenomic binning, comparative biology and taxonomic classification.</title>
        <authorList>
            <person name="Goeker M."/>
        </authorList>
    </citation>
    <scope>NUCLEOTIDE SEQUENCE [LARGE SCALE GENOMIC DNA]</scope>
    <source>
        <strain evidence="5 6">DSM 21634</strain>
    </source>
</reference>
<dbReference type="InterPro" id="IPR023214">
    <property type="entry name" value="HAD_sf"/>
</dbReference>
<dbReference type="PANTHER" id="PTHR46193:SF10">
    <property type="entry name" value="6-PHOSPHOGLUCONATE PHOSPHATASE"/>
    <property type="match status" value="1"/>
</dbReference>
<dbReference type="PANTHER" id="PTHR46193">
    <property type="entry name" value="6-PHOSPHOGLUCONATE PHOSPHATASE"/>
    <property type="match status" value="1"/>
</dbReference>
<dbReference type="SFLD" id="SFLDG01129">
    <property type="entry name" value="C1.5:_HAD__Beta-PGM__Phosphata"/>
    <property type="match status" value="1"/>
</dbReference>
<dbReference type="RefSeq" id="WP_114468524.1">
    <property type="nucleotide sequence ID" value="NZ_QPJK01000004.1"/>
</dbReference>
<dbReference type="SFLD" id="SFLDS00003">
    <property type="entry name" value="Haloacid_Dehalogenase"/>
    <property type="match status" value="1"/>
</dbReference>
<dbReference type="InterPro" id="IPR006439">
    <property type="entry name" value="HAD-SF_hydro_IA"/>
</dbReference>
<proteinExistence type="inferred from homology"/>
<dbReference type="Gene3D" id="1.10.150.240">
    <property type="entry name" value="Putative phosphatase, domain 2"/>
    <property type="match status" value="1"/>
</dbReference>
<sequence>MTPIRALIFDCDGTLVDSEPWLVEAMLAEGALYGLPGSAREVLDAQRGAPMSRQIAVVAARSSQPLPADFEDRVRARMAGYFKAHLQPIEGALELVRSLQLPFCVASNGPRHKIELVLGLTGLLPWFEGRIFSAYDIGAWKPAPDLFLHAAQQIGCAPADCAVVEDSASGITAGLAAGMRVFVLGEQAADLPSDVLRIATLSELPKRLRAPA</sequence>
<dbReference type="Proteomes" id="UP000252884">
    <property type="component" value="Unassembled WGS sequence"/>
</dbReference>
<keyword evidence="4" id="KW-0460">Magnesium</keyword>
<organism evidence="5 6">
    <name type="scientific">Pseudorhodoferax soli</name>
    <dbReference type="NCBI Taxonomy" id="545864"/>
    <lineage>
        <taxon>Bacteria</taxon>
        <taxon>Pseudomonadati</taxon>
        <taxon>Pseudomonadota</taxon>
        <taxon>Betaproteobacteria</taxon>
        <taxon>Burkholderiales</taxon>
        <taxon>Comamonadaceae</taxon>
    </lineage>
</organism>
<comment type="caution">
    <text evidence="5">The sequence shown here is derived from an EMBL/GenBank/DDBJ whole genome shotgun (WGS) entry which is preliminary data.</text>
</comment>
<keyword evidence="6" id="KW-1185">Reference proteome</keyword>
<dbReference type="InterPro" id="IPR023198">
    <property type="entry name" value="PGP-like_dom2"/>
</dbReference>
<dbReference type="SUPFAM" id="SSF56784">
    <property type="entry name" value="HAD-like"/>
    <property type="match status" value="1"/>
</dbReference>
<comment type="similarity">
    <text evidence="2">Belongs to the HAD-like hydrolase superfamily. CbbY/CbbZ/Gph/YieH family.</text>
</comment>
<dbReference type="EMBL" id="QPJK01000004">
    <property type="protein sequence ID" value="RCW71273.1"/>
    <property type="molecule type" value="Genomic_DNA"/>
</dbReference>
<dbReference type="InterPro" id="IPR051600">
    <property type="entry name" value="Beta-PGM-like"/>
</dbReference>
<dbReference type="InterPro" id="IPR036412">
    <property type="entry name" value="HAD-like_sf"/>
</dbReference>
<dbReference type="NCBIfam" id="TIGR01509">
    <property type="entry name" value="HAD-SF-IA-v3"/>
    <property type="match status" value="1"/>
</dbReference>
<dbReference type="PRINTS" id="PR00413">
    <property type="entry name" value="HADHALOGNASE"/>
</dbReference>
<evidence type="ECO:0000313" key="6">
    <source>
        <dbReference type="Proteomes" id="UP000252884"/>
    </source>
</evidence>
<name>A0A368XTI1_9BURK</name>
<accession>A0A368XTI1</accession>
<evidence type="ECO:0000256" key="3">
    <source>
        <dbReference type="ARBA" id="ARBA00022723"/>
    </source>
</evidence>
<dbReference type="Gene3D" id="3.40.50.1000">
    <property type="entry name" value="HAD superfamily/HAD-like"/>
    <property type="match status" value="1"/>
</dbReference>
<evidence type="ECO:0000256" key="4">
    <source>
        <dbReference type="ARBA" id="ARBA00022842"/>
    </source>
</evidence>
<evidence type="ECO:0000313" key="5">
    <source>
        <dbReference type="EMBL" id="RCW71273.1"/>
    </source>
</evidence>
<keyword evidence="3" id="KW-0479">Metal-binding</keyword>
<comment type="cofactor">
    <cofactor evidence="1">
        <name>Mg(2+)</name>
        <dbReference type="ChEBI" id="CHEBI:18420"/>
    </cofactor>
</comment>
<evidence type="ECO:0000256" key="2">
    <source>
        <dbReference type="ARBA" id="ARBA00006171"/>
    </source>
</evidence>
<dbReference type="CDD" id="cd07526">
    <property type="entry name" value="HAD_BPGM_like"/>
    <property type="match status" value="1"/>
</dbReference>
<gene>
    <name evidence="5" type="ORF">DES41_10492</name>
</gene>
<evidence type="ECO:0000256" key="1">
    <source>
        <dbReference type="ARBA" id="ARBA00001946"/>
    </source>
</evidence>
<dbReference type="Pfam" id="PF00702">
    <property type="entry name" value="Hydrolase"/>
    <property type="match status" value="1"/>
</dbReference>
<dbReference type="AlphaFoldDB" id="A0A368XTI1"/>
<protein>
    <submittedName>
        <fullName evidence="5">HAD superfamily hydrolase (TIGR01509 family)</fullName>
    </submittedName>
</protein>
<keyword evidence="5" id="KW-0378">Hydrolase</keyword>
<dbReference type="OrthoDB" id="5293434at2"/>